<dbReference type="EMBL" id="DVMQ01000020">
    <property type="protein sequence ID" value="HIU24788.1"/>
    <property type="molecule type" value="Genomic_DNA"/>
</dbReference>
<dbReference type="InterPro" id="IPR003760">
    <property type="entry name" value="PnrA-like"/>
</dbReference>
<dbReference type="Gene3D" id="3.40.50.2300">
    <property type="match status" value="2"/>
</dbReference>
<comment type="caution">
    <text evidence="3">The sequence shown here is derived from an EMBL/GenBank/DDBJ whole genome shotgun (WGS) entry which is preliminary data.</text>
</comment>
<dbReference type="GO" id="GO:0005886">
    <property type="term" value="C:plasma membrane"/>
    <property type="evidence" value="ECO:0007669"/>
    <property type="project" value="InterPro"/>
</dbReference>
<dbReference type="InterPro" id="IPR052910">
    <property type="entry name" value="ABC-Purine-Binding"/>
</dbReference>
<protein>
    <submittedName>
        <fullName evidence="3">BMP family ABC transporter substrate-binding protein</fullName>
    </submittedName>
</protein>
<feature type="domain" description="ABC transporter substrate-binding protein PnrA-like" evidence="2">
    <location>
        <begin position="340"/>
        <end position="468"/>
    </location>
</feature>
<accession>A0A9D1L679</accession>
<dbReference type="InterPro" id="IPR036086">
    <property type="entry name" value="ParB/Sulfiredoxin_sf"/>
</dbReference>
<evidence type="ECO:0000256" key="1">
    <source>
        <dbReference type="ARBA" id="ARBA00022729"/>
    </source>
</evidence>
<proteinExistence type="predicted"/>
<dbReference type="AlphaFoldDB" id="A0A9D1L679"/>
<gene>
    <name evidence="3" type="ORF">IAD17_07690</name>
</gene>
<reference evidence="3" key="1">
    <citation type="submission" date="2020-10" db="EMBL/GenBank/DDBJ databases">
        <authorList>
            <person name="Gilroy R."/>
        </authorList>
    </citation>
    <scope>NUCLEOTIDE SEQUENCE</scope>
    <source>
        <strain evidence="3">ChiHjej12B11-29160</strain>
    </source>
</reference>
<name>A0A9D1L679_9ACTN</name>
<dbReference type="SUPFAM" id="SSF110849">
    <property type="entry name" value="ParB/Sulfiredoxin"/>
    <property type="match status" value="1"/>
</dbReference>
<dbReference type="Proteomes" id="UP000824078">
    <property type="component" value="Unassembled WGS sequence"/>
</dbReference>
<reference evidence="3" key="2">
    <citation type="journal article" date="2021" name="PeerJ">
        <title>Extensive microbial diversity within the chicken gut microbiome revealed by metagenomics and culture.</title>
        <authorList>
            <person name="Gilroy R."/>
            <person name="Ravi A."/>
            <person name="Getino M."/>
            <person name="Pursley I."/>
            <person name="Horton D.L."/>
            <person name="Alikhan N.F."/>
            <person name="Baker D."/>
            <person name="Gharbi K."/>
            <person name="Hall N."/>
            <person name="Watson M."/>
            <person name="Adriaenssens E.M."/>
            <person name="Foster-Nyarko E."/>
            <person name="Jarju S."/>
            <person name="Secka A."/>
            <person name="Antonio M."/>
            <person name="Oren A."/>
            <person name="Chaudhuri R.R."/>
            <person name="La Ragione R."/>
            <person name="Hildebrand F."/>
            <person name="Pallen M.J."/>
        </authorList>
    </citation>
    <scope>NUCLEOTIDE SEQUENCE</scope>
    <source>
        <strain evidence="3">ChiHjej12B11-29160</strain>
    </source>
</reference>
<organism evidence="3 4">
    <name type="scientific">Candidatus Coprovicinus avistercoris</name>
    <dbReference type="NCBI Taxonomy" id="2840754"/>
    <lineage>
        <taxon>Bacteria</taxon>
        <taxon>Bacillati</taxon>
        <taxon>Actinomycetota</taxon>
        <taxon>Coriobacteriia</taxon>
        <taxon>Coriobacteriales</taxon>
        <taxon>Coriobacteriaceae</taxon>
        <taxon>Coriobacteriaceae incertae sedis</taxon>
        <taxon>Candidatus Coprovicinus</taxon>
    </lineage>
</organism>
<dbReference type="PANTHER" id="PTHR43208">
    <property type="entry name" value="ABC TRANSPORTER SUBSTRATE-BINDING PROTEIN"/>
    <property type="match status" value="1"/>
</dbReference>
<evidence type="ECO:0000313" key="3">
    <source>
        <dbReference type="EMBL" id="HIU24788.1"/>
    </source>
</evidence>
<evidence type="ECO:0000259" key="2">
    <source>
        <dbReference type="Pfam" id="PF02608"/>
    </source>
</evidence>
<dbReference type="PANTHER" id="PTHR43208:SF1">
    <property type="entry name" value="ABC TRANSPORTER SUBSTRATE-BINDING PROTEIN"/>
    <property type="match status" value="1"/>
</dbReference>
<dbReference type="Pfam" id="PF02608">
    <property type="entry name" value="Bmp"/>
    <property type="match status" value="1"/>
</dbReference>
<keyword evidence="1" id="KW-0732">Signal</keyword>
<sequence length="652" mass="73956">MLEDYRKARKLAYARVQKDVAAGQYPYPPALDDILKGEGYQAEVPIGLSEIDISLIAGTKTRGRQNSFSSNFMPLPESSSEFAMKWSDLIDSQRAEGIREPIVVFEFMQRFYVQEGNKRVSVLRYLKQPTILATITRVLPMPSDSPAYRVYQEFTRFYQVAPIYGIVFSNEGDYLQLAALLVENLDQKWPAEKVQMLKNSFDAFAQSFNRRGGDMLGLSVGDAFLTFLKVYGFETTSKLLPKEIDERVGRLWEEFEVVRDGGKVAYLEDPAEFRGNIIPELKNLYKDAVLARPFRMAFMYEHSPQTDGWCLLHERGRKKLEKRLGPTISTRAYDDCLDYDDFKLAVEDALKQGVDLIVTISPTQMRACLRQALAHPHCAFINCSVSLSHSAVRTFSGRLYEAKYLLGALAATQAVNHRIGYVADSPVYGSVAEINAFALGAQMVDPHAVVFLKWFSAKDYDWKRELAESDVRVISARDYADPLNPNEPWGLYRIEDDDTCVRLGNPIWKWARYYELIVRSIRNETWRKEGSRRVGEALNYWWGMSAGILDVHLEDVVAYGQRVLVEGLRQSMLTGRANPFAGELHSQGGIVQSGKAGHLTSEEIVHMSWLNENVIGRLPEQRELSFDSLKQVEVSGLIPLDPATLPYKDILT</sequence>
<evidence type="ECO:0000313" key="4">
    <source>
        <dbReference type="Proteomes" id="UP000824078"/>
    </source>
</evidence>